<dbReference type="PANTHER" id="PTHR12112:SF39">
    <property type="entry name" value="EG:152A3.5 PROTEIN (FBGN0003116_PN PROTEIN)"/>
    <property type="match status" value="1"/>
</dbReference>
<evidence type="ECO:0000259" key="1">
    <source>
        <dbReference type="SMART" id="SM01131"/>
    </source>
</evidence>
<dbReference type="Proteomes" id="UP000000311">
    <property type="component" value="Unassembled WGS sequence"/>
</dbReference>
<sequence length="351" mass="38875">MQSPGAMESFLNASKTALSQLSSYHTIRVVLGNQTCDLDSAVCALVQGLLEHVGVKKCGQDDIAVIPVMNIPEKEFRIKTEVVYSLKSHNIPLNLITFRDQIDLQSIQNDANKKLELILVDHHTLSNEDFALNSSVIAIIDHRPLDPAWSWPNISLTIRIVGSCATLVARNVLQKNDGILDIQLASLLRGPILIDTCNMSHKVRRATATDISVLNALEQLGGLTSETRTETFNKIMDAKTDISELTLEELMIKDLKVTNGIPLVGFPFLIENFLTRENAKETIEKFGNDRNYDVIILMGQNISDEQKCVSKDIAVFSTLDNRLAFDRQQPGRATPSINIPTLCEQKAALPS</sequence>
<dbReference type="InParanoid" id="E2AQE7"/>
<dbReference type="InterPro" id="IPR038763">
    <property type="entry name" value="DHH_sf"/>
</dbReference>
<dbReference type="Gene3D" id="3.90.1640.10">
    <property type="entry name" value="inorganic pyrophosphatase (n-terminal core)"/>
    <property type="match status" value="1"/>
</dbReference>
<dbReference type="SUPFAM" id="SSF64182">
    <property type="entry name" value="DHH phosphoesterases"/>
    <property type="match status" value="1"/>
</dbReference>
<dbReference type="STRING" id="104421.E2AQE7"/>
<dbReference type="AlphaFoldDB" id="E2AQE7"/>
<dbReference type="PANTHER" id="PTHR12112">
    <property type="entry name" value="BNIP - RELATED"/>
    <property type="match status" value="1"/>
</dbReference>
<proteinExistence type="predicted"/>
<dbReference type="GO" id="GO:0005737">
    <property type="term" value="C:cytoplasm"/>
    <property type="evidence" value="ECO:0007669"/>
    <property type="project" value="InterPro"/>
</dbReference>
<dbReference type="Pfam" id="PF02833">
    <property type="entry name" value="DHHA2"/>
    <property type="match status" value="1"/>
</dbReference>
<dbReference type="GO" id="GO:0004309">
    <property type="term" value="F:exopolyphosphatase activity"/>
    <property type="evidence" value="ECO:0007669"/>
    <property type="project" value="TreeGrafter"/>
</dbReference>
<name>E2AQE7_CAMFO</name>
<organism evidence="3">
    <name type="scientific">Camponotus floridanus</name>
    <name type="common">Florida carpenter ant</name>
    <dbReference type="NCBI Taxonomy" id="104421"/>
    <lineage>
        <taxon>Eukaryota</taxon>
        <taxon>Metazoa</taxon>
        <taxon>Ecdysozoa</taxon>
        <taxon>Arthropoda</taxon>
        <taxon>Hexapoda</taxon>
        <taxon>Insecta</taxon>
        <taxon>Pterygota</taxon>
        <taxon>Neoptera</taxon>
        <taxon>Endopterygota</taxon>
        <taxon>Hymenoptera</taxon>
        <taxon>Apocrita</taxon>
        <taxon>Aculeata</taxon>
        <taxon>Formicoidea</taxon>
        <taxon>Formicidae</taxon>
        <taxon>Formicinae</taxon>
        <taxon>Camponotus</taxon>
    </lineage>
</organism>
<dbReference type="SMART" id="SM01131">
    <property type="entry name" value="DHHA2"/>
    <property type="match status" value="1"/>
</dbReference>
<protein>
    <submittedName>
        <fullName evidence="2">Protein prune-like protein</fullName>
    </submittedName>
</protein>
<dbReference type="InterPro" id="IPR004097">
    <property type="entry name" value="DHHA2"/>
</dbReference>
<gene>
    <name evidence="2" type="ORF">EAG_15945</name>
</gene>
<keyword evidence="3" id="KW-1185">Reference proteome</keyword>
<dbReference type="FunCoup" id="E2AQE7">
    <property type="interactions" value="288"/>
</dbReference>
<dbReference type="OrthoDB" id="374045at2759"/>
<accession>E2AQE7</accession>
<evidence type="ECO:0000313" key="3">
    <source>
        <dbReference type="Proteomes" id="UP000000311"/>
    </source>
</evidence>
<feature type="domain" description="DHHA2" evidence="1">
    <location>
        <begin position="232"/>
        <end position="337"/>
    </location>
</feature>
<dbReference type="EMBL" id="GL441723">
    <property type="protein sequence ID" value="EFN64361.1"/>
    <property type="molecule type" value="Genomic_DNA"/>
</dbReference>
<dbReference type="OMA" id="KRFCARD"/>
<evidence type="ECO:0000313" key="2">
    <source>
        <dbReference type="EMBL" id="EFN64361.1"/>
    </source>
</evidence>
<reference evidence="2 3" key="1">
    <citation type="journal article" date="2010" name="Science">
        <title>Genomic comparison of the ants Camponotus floridanus and Harpegnathos saltator.</title>
        <authorList>
            <person name="Bonasio R."/>
            <person name="Zhang G."/>
            <person name="Ye C."/>
            <person name="Mutti N.S."/>
            <person name="Fang X."/>
            <person name="Qin N."/>
            <person name="Donahue G."/>
            <person name="Yang P."/>
            <person name="Li Q."/>
            <person name="Li C."/>
            <person name="Zhang P."/>
            <person name="Huang Z."/>
            <person name="Berger S.L."/>
            <person name="Reinberg D."/>
            <person name="Wang J."/>
            <person name="Liebig J."/>
        </authorList>
    </citation>
    <scope>NUCLEOTIDE SEQUENCE [LARGE SCALE GENOMIC DNA]</scope>
    <source>
        <strain evidence="3">C129</strain>
    </source>
</reference>